<dbReference type="GO" id="GO:0003677">
    <property type="term" value="F:DNA binding"/>
    <property type="evidence" value="ECO:0007669"/>
    <property type="project" value="UniProtKB-KW"/>
</dbReference>
<dbReference type="Pfam" id="PF09339">
    <property type="entry name" value="HTH_IclR"/>
    <property type="match status" value="1"/>
</dbReference>
<dbReference type="SUPFAM" id="SSF46785">
    <property type="entry name" value="Winged helix' DNA-binding domain"/>
    <property type="match status" value="1"/>
</dbReference>
<dbReference type="SMART" id="SM00346">
    <property type="entry name" value="HTH_ICLR"/>
    <property type="match status" value="1"/>
</dbReference>
<dbReference type="OrthoDB" id="3734039at2"/>
<dbReference type="RefSeq" id="WP_091969809.1">
    <property type="nucleotide sequence ID" value="NZ_FOGZ01000014.1"/>
</dbReference>
<dbReference type="STRING" id="64702.SAMN05443377_11448"/>
<keyword evidence="1" id="KW-0805">Transcription regulation</keyword>
<keyword evidence="3" id="KW-0804">Transcription</keyword>
<dbReference type="InterPro" id="IPR050707">
    <property type="entry name" value="HTH_MetabolicPath_Reg"/>
</dbReference>
<evidence type="ECO:0000256" key="2">
    <source>
        <dbReference type="ARBA" id="ARBA00023125"/>
    </source>
</evidence>
<dbReference type="Gene3D" id="3.30.450.40">
    <property type="match status" value="1"/>
</dbReference>
<evidence type="ECO:0000259" key="4">
    <source>
        <dbReference type="PROSITE" id="PS51077"/>
    </source>
</evidence>
<dbReference type="InterPro" id="IPR036388">
    <property type="entry name" value="WH-like_DNA-bd_sf"/>
</dbReference>
<keyword evidence="2 6" id="KW-0238">DNA-binding</keyword>
<evidence type="ECO:0000256" key="3">
    <source>
        <dbReference type="ARBA" id="ARBA00023163"/>
    </source>
</evidence>
<dbReference type="Pfam" id="PF01614">
    <property type="entry name" value="IclR_C"/>
    <property type="match status" value="1"/>
</dbReference>
<dbReference type="PANTHER" id="PTHR30136:SF24">
    <property type="entry name" value="HTH-TYPE TRANSCRIPTIONAL REPRESSOR ALLR"/>
    <property type="match status" value="1"/>
</dbReference>
<dbReference type="GO" id="GO:0045892">
    <property type="term" value="P:negative regulation of DNA-templated transcription"/>
    <property type="evidence" value="ECO:0007669"/>
    <property type="project" value="TreeGrafter"/>
</dbReference>
<dbReference type="EMBL" id="FOGZ01000014">
    <property type="protein sequence ID" value="SER86492.1"/>
    <property type="molecule type" value="Genomic_DNA"/>
</dbReference>
<reference evidence="6 7" key="1">
    <citation type="submission" date="2016-10" db="EMBL/GenBank/DDBJ databases">
        <authorList>
            <person name="de Groot N.N."/>
        </authorList>
    </citation>
    <scope>NUCLEOTIDE SEQUENCE [LARGE SCALE GENOMIC DNA]</scope>
    <source>
        <strain evidence="6 7">DSM 16859</strain>
    </source>
</reference>
<evidence type="ECO:0000313" key="6">
    <source>
        <dbReference type="EMBL" id="SER86492.1"/>
    </source>
</evidence>
<dbReference type="InterPro" id="IPR029016">
    <property type="entry name" value="GAF-like_dom_sf"/>
</dbReference>
<dbReference type="Gene3D" id="1.10.10.10">
    <property type="entry name" value="Winged helix-like DNA-binding domain superfamily/Winged helix DNA-binding domain"/>
    <property type="match status" value="1"/>
</dbReference>
<keyword evidence="7" id="KW-1185">Reference proteome</keyword>
<dbReference type="InterPro" id="IPR036390">
    <property type="entry name" value="WH_DNA-bd_sf"/>
</dbReference>
<dbReference type="Proteomes" id="UP000198815">
    <property type="component" value="Unassembled WGS sequence"/>
</dbReference>
<accession>A0A1H9SNA5</accession>
<sequence length="276" mass="30426">MDVVAPRPPRNTANLLRILTYMASQAAPVSAQSIAIELTIPRSTVYELLGVLCEYGYAVALRPARRYALGARAFELSSAYSRQEPLARLSKVMLRRFVDRVGEAPHLAILQGSDVIYVAEERAPRRAPLVTEEGVRLPAYQTASGRAIMAWLPKEQVRAMIPRNQELPSRVAGRSPASFAALVRDLQEIRKCGYAIEVEEVTEGLASVVVPVFDLNDWPQAAFGVTFEIDRHPDVKQMVADVLPDIQRFAAELERRLGAQTSGGSRLGRPGASHRI</sequence>
<protein>
    <submittedName>
        <fullName evidence="6">DNA-binding transcriptional regulator, IclR family</fullName>
    </submittedName>
</protein>
<feature type="domain" description="IclR-ED" evidence="5">
    <location>
        <begin position="72"/>
        <end position="259"/>
    </location>
</feature>
<organism evidence="6 7">
    <name type="scientific">Propionibacterium cyclohexanicum</name>
    <dbReference type="NCBI Taxonomy" id="64702"/>
    <lineage>
        <taxon>Bacteria</taxon>
        <taxon>Bacillati</taxon>
        <taxon>Actinomycetota</taxon>
        <taxon>Actinomycetes</taxon>
        <taxon>Propionibacteriales</taxon>
        <taxon>Propionibacteriaceae</taxon>
        <taxon>Propionibacterium</taxon>
    </lineage>
</organism>
<proteinExistence type="predicted"/>
<dbReference type="SUPFAM" id="SSF55781">
    <property type="entry name" value="GAF domain-like"/>
    <property type="match status" value="1"/>
</dbReference>
<dbReference type="PANTHER" id="PTHR30136">
    <property type="entry name" value="HELIX-TURN-HELIX TRANSCRIPTIONAL REGULATOR, ICLR FAMILY"/>
    <property type="match status" value="1"/>
</dbReference>
<dbReference type="AlphaFoldDB" id="A0A1H9SNA5"/>
<dbReference type="PROSITE" id="PS51077">
    <property type="entry name" value="HTH_ICLR"/>
    <property type="match status" value="1"/>
</dbReference>
<dbReference type="GO" id="GO:0003700">
    <property type="term" value="F:DNA-binding transcription factor activity"/>
    <property type="evidence" value="ECO:0007669"/>
    <property type="project" value="TreeGrafter"/>
</dbReference>
<dbReference type="InterPro" id="IPR005471">
    <property type="entry name" value="Tscrpt_reg_IclR_N"/>
</dbReference>
<feature type="domain" description="HTH iclR-type" evidence="4">
    <location>
        <begin position="9"/>
        <end position="71"/>
    </location>
</feature>
<gene>
    <name evidence="6" type="ORF">SAMN05443377_11448</name>
</gene>
<dbReference type="InterPro" id="IPR014757">
    <property type="entry name" value="Tscrpt_reg_IclR_C"/>
</dbReference>
<dbReference type="PROSITE" id="PS51078">
    <property type="entry name" value="ICLR_ED"/>
    <property type="match status" value="1"/>
</dbReference>
<evidence type="ECO:0000259" key="5">
    <source>
        <dbReference type="PROSITE" id="PS51078"/>
    </source>
</evidence>
<name>A0A1H9SNA5_9ACTN</name>
<evidence type="ECO:0000256" key="1">
    <source>
        <dbReference type="ARBA" id="ARBA00023015"/>
    </source>
</evidence>
<evidence type="ECO:0000313" key="7">
    <source>
        <dbReference type="Proteomes" id="UP000198815"/>
    </source>
</evidence>